<evidence type="ECO:0000313" key="1">
    <source>
        <dbReference type="EMBL" id="MSD16266.1"/>
    </source>
</evidence>
<name>A0A844E2N1_EUBRA</name>
<gene>
    <name evidence="1" type="ORF">GKE72_09330</name>
</gene>
<dbReference type="AlphaFoldDB" id="A0A844E2N1"/>
<dbReference type="Proteomes" id="UP000431304">
    <property type="component" value="Unassembled WGS sequence"/>
</dbReference>
<dbReference type="EMBL" id="WKRA01000013">
    <property type="protein sequence ID" value="MSD16266.1"/>
    <property type="molecule type" value="Genomic_DNA"/>
</dbReference>
<proteinExistence type="predicted"/>
<reference evidence="1 2" key="1">
    <citation type="journal article" date="2019" name="Nat. Med.">
        <title>A library of human gut bacterial isolates paired with longitudinal multiomics data enables mechanistic microbiome research.</title>
        <authorList>
            <person name="Poyet M."/>
            <person name="Groussin M."/>
            <person name="Gibbons S.M."/>
            <person name="Avila-Pacheco J."/>
            <person name="Jiang X."/>
            <person name="Kearney S.M."/>
            <person name="Perrotta A.R."/>
            <person name="Berdy B."/>
            <person name="Zhao S."/>
            <person name="Lieberman T.D."/>
            <person name="Swanson P.K."/>
            <person name="Smith M."/>
            <person name="Roesemann S."/>
            <person name="Alexander J.E."/>
            <person name="Rich S.A."/>
            <person name="Livny J."/>
            <person name="Vlamakis H."/>
            <person name="Clish C."/>
            <person name="Bullock K."/>
            <person name="Deik A."/>
            <person name="Scott J."/>
            <person name="Pierce K.A."/>
            <person name="Xavier R.J."/>
            <person name="Alm E.J."/>
        </authorList>
    </citation>
    <scope>NUCLEOTIDE SEQUENCE [LARGE SCALE GENOMIC DNA]</scope>
    <source>
        <strain evidence="1 2">BIOML-A3</strain>
    </source>
</reference>
<evidence type="ECO:0000313" key="2">
    <source>
        <dbReference type="Proteomes" id="UP000431304"/>
    </source>
</evidence>
<protein>
    <submittedName>
        <fullName evidence="1">Uncharacterized protein</fullName>
    </submittedName>
</protein>
<dbReference type="RefSeq" id="WP_154314680.1">
    <property type="nucleotide sequence ID" value="NZ_WKRA01000013.1"/>
</dbReference>
<comment type="caution">
    <text evidence="1">The sequence shown here is derived from an EMBL/GenBank/DDBJ whole genome shotgun (WGS) entry which is preliminary data.</text>
</comment>
<accession>A0A844E2N1</accession>
<organism evidence="1 2">
    <name type="scientific">Eubacterium ramulus</name>
    <dbReference type="NCBI Taxonomy" id="39490"/>
    <lineage>
        <taxon>Bacteria</taxon>
        <taxon>Bacillati</taxon>
        <taxon>Bacillota</taxon>
        <taxon>Clostridia</taxon>
        <taxon>Eubacteriales</taxon>
        <taxon>Eubacteriaceae</taxon>
        <taxon>Eubacterium</taxon>
    </lineage>
</organism>
<sequence length="175" mass="20018">MSLIKCPECEKMFSEFADMCPNCGCPTEKVKELNIDNSIQKIEKTQFEKTTIMDRREVFDYIMNGKGSMESFYKIHHCVDNNDWEEGQKTIIEETGCDENIAKWVWTDILHSLNPKAENPISSSSENHIPTCPNCKSINIQRISASKRWLSTGLFGLASSDIGKTMKCKNCGYKW</sequence>